<feature type="domain" description="Integrase catalytic" evidence="2">
    <location>
        <begin position="44"/>
        <end position="97"/>
    </location>
</feature>
<dbReference type="PANTHER" id="PTHR37984:SF5">
    <property type="entry name" value="PROTEIN NYNRIN-LIKE"/>
    <property type="match status" value="1"/>
</dbReference>
<dbReference type="PROSITE" id="PS50994">
    <property type="entry name" value="INTEGRASE"/>
    <property type="match status" value="1"/>
</dbReference>
<evidence type="ECO:0000313" key="4">
    <source>
        <dbReference type="Proteomes" id="UP001454036"/>
    </source>
</evidence>
<dbReference type="SUPFAM" id="SSF53098">
    <property type="entry name" value="Ribonuclease H-like"/>
    <property type="match status" value="1"/>
</dbReference>
<organism evidence="3 4">
    <name type="scientific">Lithospermum erythrorhizon</name>
    <name type="common">Purple gromwell</name>
    <name type="synonym">Lithospermum officinale var. erythrorhizon</name>
    <dbReference type="NCBI Taxonomy" id="34254"/>
    <lineage>
        <taxon>Eukaryota</taxon>
        <taxon>Viridiplantae</taxon>
        <taxon>Streptophyta</taxon>
        <taxon>Embryophyta</taxon>
        <taxon>Tracheophyta</taxon>
        <taxon>Spermatophyta</taxon>
        <taxon>Magnoliopsida</taxon>
        <taxon>eudicotyledons</taxon>
        <taxon>Gunneridae</taxon>
        <taxon>Pentapetalae</taxon>
        <taxon>asterids</taxon>
        <taxon>lamiids</taxon>
        <taxon>Boraginales</taxon>
        <taxon>Boraginaceae</taxon>
        <taxon>Boraginoideae</taxon>
        <taxon>Lithospermeae</taxon>
        <taxon>Lithospermum</taxon>
    </lineage>
</organism>
<comment type="caution">
    <text evidence="3">The sequence shown here is derived from an EMBL/GenBank/DDBJ whole genome shotgun (WGS) entry which is preliminary data.</text>
</comment>
<sequence>MVPSYPGFSENQSSPRRSPRGQQDRETYPEAYPARRDPLPEEQVYQFLKEIFTRFGVPRVLVTDNGTQFTAGKIEDLCLELNIEHRTASISYPQANG</sequence>
<dbReference type="Pfam" id="PF00665">
    <property type="entry name" value="rve"/>
    <property type="match status" value="1"/>
</dbReference>
<protein>
    <recommendedName>
        <fullName evidence="2">Integrase catalytic domain-containing protein</fullName>
    </recommendedName>
</protein>
<evidence type="ECO:0000256" key="1">
    <source>
        <dbReference type="SAM" id="MobiDB-lite"/>
    </source>
</evidence>
<dbReference type="PANTHER" id="PTHR37984">
    <property type="entry name" value="PROTEIN CBG26694"/>
    <property type="match status" value="1"/>
</dbReference>
<proteinExistence type="predicted"/>
<dbReference type="InterPro" id="IPR036397">
    <property type="entry name" value="RNaseH_sf"/>
</dbReference>
<dbReference type="InterPro" id="IPR001584">
    <property type="entry name" value="Integrase_cat-core"/>
</dbReference>
<name>A0AAV3P2B6_LITER</name>
<evidence type="ECO:0000313" key="3">
    <source>
        <dbReference type="EMBL" id="GAA0145829.1"/>
    </source>
</evidence>
<feature type="region of interest" description="Disordered" evidence="1">
    <location>
        <begin position="1"/>
        <end position="36"/>
    </location>
</feature>
<evidence type="ECO:0000259" key="2">
    <source>
        <dbReference type="PROSITE" id="PS50994"/>
    </source>
</evidence>
<gene>
    <name evidence="3" type="ORF">LIER_05928</name>
</gene>
<dbReference type="GO" id="GO:0003676">
    <property type="term" value="F:nucleic acid binding"/>
    <property type="evidence" value="ECO:0007669"/>
    <property type="project" value="InterPro"/>
</dbReference>
<reference evidence="3 4" key="1">
    <citation type="submission" date="2024-01" db="EMBL/GenBank/DDBJ databases">
        <title>The complete chloroplast genome sequence of Lithospermum erythrorhizon: insights into the phylogenetic relationship among Boraginaceae species and the maternal lineages of purple gromwells.</title>
        <authorList>
            <person name="Okada T."/>
            <person name="Watanabe K."/>
        </authorList>
    </citation>
    <scope>NUCLEOTIDE SEQUENCE [LARGE SCALE GENOMIC DNA]</scope>
</reference>
<dbReference type="Gene3D" id="3.30.420.10">
    <property type="entry name" value="Ribonuclease H-like superfamily/Ribonuclease H"/>
    <property type="match status" value="1"/>
</dbReference>
<feature type="compositionally biased region" description="Basic and acidic residues" evidence="1">
    <location>
        <begin position="22"/>
        <end position="36"/>
    </location>
</feature>
<dbReference type="InterPro" id="IPR012337">
    <property type="entry name" value="RNaseH-like_sf"/>
</dbReference>
<accession>A0AAV3P2B6</accession>
<dbReference type="GO" id="GO:0015074">
    <property type="term" value="P:DNA integration"/>
    <property type="evidence" value="ECO:0007669"/>
    <property type="project" value="InterPro"/>
</dbReference>
<dbReference type="Proteomes" id="UP001454036">
    <property type="component" value="Unassembled WGS sequence"/>
</dbReference>
<keyword evidence="4" id="KW-1185">Reference proteome</keyword>
<dbReference type="InterPro" id="IPR050951">
    <property type="entry name" value="Retrovirus_Pol_polyprotein"/>
</dbReference>
<dbReference type="AlphaFoldDB" id="A0AAV3P2B6"/>
<dbReference type="EMBL" id="BAABME010000836">
    <property type="protein sequence ID" value="GAA0145829.1"/>
    <property type="molecule type" value="Genomic_DNA"/>
</dbReference>